<dbReference type="InterPro" id="IPR023772">
    <property type="entry name" value="DNA-bd_HTH_TetR-type_CS"/>
</dbReference>
<dbReference type="Gene3D" id="1.10.357.10">
    <property type="entry name" value="Tetracycline Repressor, domain 2"/>
    <property type="match status" value="1"/>
</dbReference>
<sequence>MNDPGLRERTRRAVRTEIAAVAMRLFLDRGFDRVTIDQVAAEAGVSRRSLFRYFDTKEDLVLGNLADSAEAVLAALEARPAGEDAWTALRAAFQVLVENPAFSADRTTRTWRMLRETPSLRARYLEKHLRMVDLLVPQVARRLGVAPGGPPDPRPTAIVTSALACLDTAVEVWAASDGEQRLEDLYDQAVAAVRS</sequence>
<protein>
    <submittedName>
        <fullName evidence="6">TetR family transcriptional regulator</fullName>
    </submittedName>
</protein>
<reference evidence="7" key="1">
    <citation type="journal article" date="2019" name="Int. J. Syst. Evol. Microbiol.">
        <title>The Global Catalogue of Microorganisms (GCM) 10K type strain sequencing project: providing services to taxonomists for standard genome sequencing and annotation.</title>
        <authorList>
            <consortium name="The Broad Institute Genomics Platform"/>
            <consortium name="The Broad Institute Genome Sequencing Center for Infectious Disease"/>
            <person name="Wu L."/>
            <person name="Ma J."/>
        </authorList>
    </citation>
    <scope>NUCLEOTIDE SEQUENCE [LARGE SCALE GENOMIC DNA]</scope>
    <source>
        <strain evidence="7">CGMCC 4.7246</strain>
    </source>
</reference>
<dbReference type="InterPro" id="IPR050109">
    <property type="entry name" value="HTH-type_TetR-like_transc_reg"/>
</dbReference>
<evidence type="ECO:0000256" key="3">
    <source>
        <dbReference type="ARBA" id="ARBA00023163"/>
    </source>
</evidence>
<keyword evidence="3" id="KW-0804">Transcription</keyword>
<dbReference type="PROSITE" id="PS50977">
    <property type="entry name" value="HTH_TETR_2"/>
    <property type="match status" value="1"/>
</dbReference>
<feature type="domain" description="HTH tetR-type" evidence="5">
    <location>
        <begin position="12"/>
        <end position="72"/>
    </location>
</feature>
<evidence type="ECO:0000313" key="6">
    <source>
        <dbReference type="EMBL" id="MFC6090759.1"/>
    </source>
</evidence>
<dbReference type="InterPro" id="IPR009057">
    <property type="entry name" value="Homeodomain-like_sf"/>
</dbReference>
<dbReference type="Pfam" id="PF00440">
    <property type="entry name" value="TetR_N"/>
    <property type="match status" value="1"/>
</dbReference>
<dbReference type="PANTHER" id="PTHR30055:SF234">
    <property type="entry name" value="HTH-TYPE TRANSCRIPTIONAL REGULATOR BETI"/>
    <property type="match status" value="1"/>
</dbReference>
<dbReference type="PROSITE" id="PS01081">
    <property type="entry name" value="HTH_TETR_1"/>
    <property type="match status" value="1"/>
</dbReference>
<dbReference type="EMBL" id="JBHSQO010000014">
    <property type="protein sequence ID" value="MFC6090759.1"/>
    <property type="molecule type" value="Genomic_DNA"/>
</dbReference>
<dbReference type="Pfam" id="PF17754">
    <property type="entry name" value="TetR_C_14"/>
    <property type="match status" value="1"/>
</dbReference>
<comment type="caution">
    <text evidence="6">The sequence shown here is derived from an EMBL/GenBank/DDBJ whole genome shotgun (WGS) entry which is preliminary data.</text>
</comment>
<proteinExistence type="predicted"/>
<dbReference type="RefSeq" id="WP_380636960.1">
    <property type="nucleotide sequence ID" value="NZ_JBHSQO010000014.1"/>
</dbReference>
<keyword evidence="7" id="KW-1185">Reference proteome</keyword>
<evidence type="ECO:0000313" key="7">
    <source>
        <dbReference type="Proteomes" id="UP001596220"/>
    </source>
</evidence>
<accession>A0ABW1P5A5</accession>
<feature type="DNA-binding region" description="H-T-H motif" evidence="4">
    <location>
        <begin position="35"/>
        <end position="54"/>
    </location>
</feature>
<name>A0ABW1P5A5_9PSEU</name>
<dbReference type="InterPro" id="IPR041347">
    <property type="entry name" value="MftR_C"/>
</dbReference>
<evidence type="ECO:0000256" key="1">
    <source>
        <dbReference type="ARBA" id="ARBA00023015"/>
    </source>
</evidence>
<keyword evidence="2 4" id="KW-0238">DNA-binding</keyword>
<dbReference type="SUPFAM" id="SSF46689">
    <property type="entry name" value="Homeodomain-like"/>
    <property type="match status" value="1"/>
</dbReference>
<dbReference type="InterPro" id="IPR001647">
    <property type="entry name" value="HTH_TetR"/>
</dbReference>
<dbReference type="PANTHER" id="PTHR30055">
    <property type="entry name" value="HTH-TYPE TRANSCRIPTIONAL REGULATOR RUTR"/>
    <property type="match status" value="1"/>
</dbReference>
<evidence type="ECO:0000256" key="2">
    <source>
        <dbReference type="ARBA" id="ARBA00023125"/>
    </source>
</evidence>
<dbReference type="Proteomes" id="UP001596220">
    <property type="component" value="Unassembled WGS sequence"/>
</dbReference>
<evidence type="ECO:0000256" key="4">
    <source>
        <dbReference type="PROSITE-ProRule" id="PRU00335"/>
    </source>
</evidence>
<organism evidence="6 7">
    <name type="scientific">Saccharothrix lopnurensis</name>
    <dbReference type="NCBI Taxonomy" id="1670621"/>
    <lineage>
        <taxon>Bacteria</taxon>
        <taxon>Bacillati</taxon>
        <taxon>Actinomycetota</taxon>
        <taxon>Actinomycetes</taxon>
        <taxon>Pseudonocardiales</taxon>
        <taxon>Pseudonocardiaceae</taxon>
        <taxon>Saccharothrix</taxon>
    </lineage>
</organism>
<dbReference type="PRINTS" id="PR00455">
    <property type="entry name" value="HTHTETR"/>
</dbReference>
<evidence type="ECO:0000259" key="5">
    <source>
        <dbReference type="PROSITE" id="PS50977"/>
    </source>
</evidence>
<dbReference type="Gene3D" id="1.10.10.60">
    <property type="entry name" value="Homeodomain-like"/>
    <property type="match status" value="1"/>
</dbReference>
<gene>
    <name evidence="6" type="ORF">ACFP3R_15880</name>
</gene>
<keyword evidence="1" id="KW-0805">Transcription regulation</keyword>